<protein>
    <recommendedName>
        <fullName evidence="3">Clp ATPase C-terminal domain-containing protein</fullName>
    </recommendedName>
</protein>
<dbReference type="GO" id="GO:0005737">
    <property type="term" value="C:cytoplasm"/>
    <property type="evidence" value="ECO:0007669"/>
    <property type="project" value="TreeGrafter"/>
</dbReference>
<sequence>MRRLRDSFRPELLDRIDEIVVFQQLESEQLQEITRLLLEETCRRLAARDVAVTSTDGAVAWIAERGSDPRSGARPLRRAIRREVDDPLARLLLDGRVGAGRHVVVDVRDGALDPTVDDPEPVAAGLA</sequence>
<dbReference type="InterPro" id="IPR019489">
    <property type="entry name" value="Clp_ATPase_C"/>
</dbReference>
<dbReference type="PANTHER" id="PTHR11638">
    <property type="entry name" value="ATP-DEPENDENT CLP PROTEASE"/>
    <property type="match status" value="1"/>
</dbReference>
<dbReference type="SMART" id="SM01086">
    <property type="entry name" value="ClpB_D2-small"/>
    <property type="match status" value="1"/>
</dbReference>
<dbReference type="Proteomes" id="UP000471126">
    <property type="component" value="Unassembled WGS sequence"/>
</dbReference>
<feature type="domain" description="Clp ATPase C-terminal" evidence="3">
    <location>
        <begin position="25"/>
        <end position="114"/>
    </location>
</feature>
<organism evidence="4 5">
    <name type="scientific">Geodermatophilus normandii</name>
    <dbReference type="NCBI Taxonomy" id="1137989"/>
    <lineage>
        <taxon>Bacteria</taxon>
        <taxon>Bacillati</taxon>
        <taxon>Actinomycetota</taxon>
        <taxon>Actinomycetes</taxon>
        <taxon>Geodermatophilales</taxon>
        <taxon>Geodermatophilaceae</taxon>
        <taxon>Geodermatophilus</taxon>
    </lineage>
</organism>
<dbReference type="SUPFAM" id="SSF52540">
    <property type="entry name" value="P-loop containing nucleoside triphosphate hydrolases"/>
    <property type="match status" value="1"/>
</dbReference>
<dbReference type="InterPro" id="IPR050130">
    <property type="entry name" value="ClpA_ClpB"/>
</dbReference>
<dbReference type="InterPro" id="IPR027417">
    <property type="entry name" value="P-loop_NTPase"/>
</dbReference>
<dbReference type="GO" id="GO:0016887">
    <property type="term" value="F:ATP hydrolysis activity"/>
    <property type="evidence" value="ECO:0007669"/>
    <property type="project" value="TreeGrafter"/>
</dbReference>
<evidence type="ECO:0000256" key="2">
    <source>
        <dbReference type="ARBA" id="ARBA00022840"/>
    </source>
</evidence>
<dbReference type="GO" id="GO:0005524">
    <property type="term" value="F:ATP binding"/>
    <property type="evidence" value="ECO:0007669"/>
    <property type="project" value="UniProtKB-KW"/>
</dbReference>
<accession>A0A6P0GDA5</accession>
<keyword evidence="2" id="KW-0067">ATP-binding</keyword>
<evidence type="ECO:0000259" key="3">
    <source>
        <dbReference type="SMART" id="SM01086"/>
    </source>
</evidence>
<gene>
    <name evidence="4" type="ORF">GCU54_02000</name>
</gene>
<dbReference type="AlphaFoldDB" id="A0A6P0GDA5"/>
<keyword evidence="1" id="KW-0547">Nucleotide-binding</keyword>
<evidence type="ECO:0000313" key="5">
    <source>
        <dbReference type="Proteomes" id="UP000471126"/>
    </source>
</evidence>
<dbReference type="PANTHER" id="PTHR11638:SF18">
    <property type="entry name" value="HEAT SHOCK PROTEIN 104"/>
    <property type="match status" value="1"/>
</dbReference>
<reference evidence="4 5" key="1">
    <citation type="submission" date="2019-12" db="EMBL/GenBank/DDBJ databases">
        <title>WGS of CPCC 203550 I12A-02606.</title>
        <authorList>
            <person name="Jiang Z."/>
        </authorList>
    </citation>
    <scope>NUCLEOTIDE SEQUENCE [LARGE SCALE GENOMIC DNA]</scope>
    <source>
        <strain evidence="4 5">I12A-02606</strain>
    </source>
</reference>
<dbReference type="GO" id="GO:0034605">
    <property type="term" value="P:cellular response to heat"/>
    <property type="evidence" value="ECO:0007669"/>
    <property type="project" value="TreeGrafter"/>
</dbReference>
<dbReference type="RefSeq" id="WP_163475006.1">
    <property type="nucleotide sequence ID" value="NZ_JAAGWE010000003.1"/>
</dbReference>
<dbReference type="Pfam" id="PF10431">
    <property type="entry name" value="ClpB_D2-small"/>
    <property type="match status" value="1"/>
</dbReference>
<dbReference type="Gene3D" id="1.10.8.60">
    <property type="match status" value="1"/>
</dbReference>
<evidence type="ECO:0000256" key="1">
    <source>
        <dbReference type="ARBA" id="ARBA00022741"/>
    </source>
</evidence>
<dbReference type="EMBL" id="JAAGWE010000003">
    <property type="protein sequence ID" value="NEM04797.1"/>
    <property type="molecule type" value="Genomic_DNA"/>
</dbReference>
<comment type="caution">
    <text evidence="4">The sequence shown here is derived from an EMBL/GenBank/DDBJ whole genome shotgun (WGS) entry which is preliminary data.</text>
</comment>
<name>A0A6P0GDA5_9ACTN</name>
<evidence type="ECO:0000313" key="4">
    <source>
        <dbReference type="EMBL" id="NEM04797.1"/>
    </source>
</evidence>
<proteinExistence type="predicted"/>